<evidence type="ECO:0000313" key="4">
    <source>
        <dbReference type="Proteomes" id="UP001153620"/>
    </source>
</evidence>
<dbReference type="AlphaFoldDB" id="A0A9P0NH92"/>
<evidence type="ECO:0000256" key="1">
    <source>
        <dbReference type="SAM" id="MobiDB-lite"/>
    </source>
</evidence>
<feature type="chain" id="PRO_5040118473" evidence="2">
    <location>
        <begin position="19"/>
        <end position="285"/>
    </location>
</feature>
<feature type="compositionally biased region" description="Basic residues" evidence="1">
    <location>
        <begin position="74"/>
        <end position="88"/>
    </location>
</feature>
<feature type="compositionally biased region" description="Basic and acidic residues" evidence="1">
    <location>
        <begin position="127"/>
        <end position="141"/>
    </location>
</feature>
<sequence>MNLKFLFLLALCIVGAIAHRTRENDNQKRLQRSDQDNALVEVSDSEASSLEEDALADPLPDDANLPKESPKWGKNGKRKNRRWRKNKCRHDNKTEGAAEDGDNNNEQGEVKCERCRGRGCRRRANKDKKDSNEEDQNENKHDRHHHHHHHCNKTESVHGQDGNFERHHHSWRKHGHKNQNEKADDQDNNQVENEEGKRGRHRHRGYHHRGNINENGEFGHAPEWHKNHNVSLTEGESNVGRRRHHHHHHHCHNRTTTTSTTPTPTSVAPSNDDLVTEFDTRVNVE</sequence>
<dbReference type="EMBL" id="OU895877">
    <property type="protein sequence ID" value="CAH1715816.1"/>
    <property type="molecule type" value="Genomic_DNA"/>
</dbReference>
<feature type="region of interest" description="Disordered" evidence="1">
    <location>
        <begin position="22"/>
        <end position="223"/>
    </location>
</feature>
<feature type="compositionally biased region" description="Basic residues" evidence="1">
    <location>
        <begin position="142"/>
        <end position="151"/>
    </location>
</feature>
<name>A0A9P0NH92_9DIPT</name>
<proteinExistence type="predicted"/>
<feature type="region of interest" description="Disordered" evidence="1">
    <location>
        <begin position="235"/>
        <end position="272"/>
    </location>
</feature>
<feature type="compositionally biased region" description="Basic residues" evidence="1">
    <location>
        <begin position="166"/>
        <end position="177"/>
    </location>
</feature>
<feature type="signal peptide" evidence="2">
    <location>
        <begin position="1"/>
        <end position="18"/>
    </location>
</feature>
<reference evidence="3" key="2">
    <citation type="submission" date="2022-10" db="EMBL/GenBank/DDBJ databases">
        <authorList>
            <consortium name="ENA_rothamsted_submissions"/>
            <consortium name="culmorum"/>
            <person name="King R."/>
        </authorList>
    </citation>
    <scope>NUCLEOTIDE SEQUENCE</scope>
</reference>
<feature type="compositionally biased region" description="Low complexity" evidence="1">
    <location>
        <begin position="38"/>
        <end position="48"/>
    </location>
</feature>
<feature type="compositionally biased region" description="Basic and acidic residues" evidence="1">
    <location>
        <begin position="22"/>
        <end position="35"/>
    </location>
</feature>
<evidence type="ECO:0000256" key="2">
    <source>
        <dbReference type="SAM" id="SignalP"/>
    </source>
</evidence>
<accession>A0A9P0NH92</accession>
<feature type="compositionally biased region" description="Basic residues" evidence="1">
    <location>
        <begin position="240"/>
        <end position="253"/>
    </location>
</feature>
<reference evidence="3" key="1">
    <citation type="submission" date="2022-01" db="EMBL/GenBank/DDBJ databases">
        <authorList>
            <person name="King R."/>
        </authorList>
    </citation>
    <scope>NUCLEOTIDE SEQUENCE</scope>
</reference>
<feature type="compositionally biased region" description="Low complexity" evidence="1">
    <location>
        <begin position="254"/>
        <end position="266"/>
    </location>
</feature>
<organism evidence="3 4">
    <name type="scientific">Chironomus riparius</name>
    <dbReference type="NCBI Taxonomy" id="315576"/>
    <lineage>
        <taxon>Eukaryota</taxon>
        <taxon>Metazoa</taxon>
        <taxon>Ecdysozoa</taxon>
        <taxon>Arthropoda</taxon>
        <taxon>Hexapoda</taxon>
        <taxon>Insecta</taxon>
        <taxon>Pterygota</taxon>
        <taxon>Neoptera</taxon>
        <taxon>Endopterygota</taxon>
        <taxon>Diptera</taxon>
        <taxon>Nematocera</taxon>
        <taxon>Chironomoidea</taxon>
        <taxon>Chironomidae</taxon>
        <taxon>Chironominae</taxon>
        <taxon>Chironomus</taxon>
    </lineage>
</organism>
<feature type="compositionally biased region" description="Basic residues" evidence="1">
    <location>
        <begin position="117"/>
        <end position="126"/>
    </location>
</feature>
<feature type="compositionally biased region" description="Basic residues" evidence="1">
    <location>
        <begin position="198"/>
        <end position="210"/>
    </location>
</feature>
<keyword evidence="2" id="KW-0732">Signal</keyword>
<protein>
    <submittedName>
        <fullName evidence="3">Uncharacterized protein</fullName>
    </submittedName>
</protein>
<dbReference type="Proteomes" id="UP001153620">
    <property type="component" value="Chromosome 1"/>
</dbReference>
<keyword evidence="4" id="KW-1185">Reference proteome</keyword>
<gene>
    <name evidence="3" type="ORF">CHIRRI_LOCUS4055</name>
</gene>
<evidence type="ECO:0000313" key="3">
    <source>
        <dbReference type="EMBL" id="CAH1715816.1"/>
    </source>
</evidence>